<reference evidence="5" key="1">
    <citation type="journal article" date="2017" name="Nat. Ecol. Evol.">
        <title>Genome expansion and lineage-specific genetic innovations in the forest pathogenic fungi Armillaria.</title>
        <authorList>
            <person name="Sipos G."/>
            <person name="Prasanna A.N."/>
            <person name="Walter M.C."/>
            <person name="O'Connor E."/>
            <person name="Balint B."/>
            <person name="Krizsan K."/>
            <person name="Kiss B."/>
            <person name="Hess J."/>
            <person name="Varga T."/>
            <person name="Slot J."/>
            <person name="Riley R."/>
            <person name="Boka B."/>
            <person name="Rigling D."/>
            <person name="Barry K."/>
            <person name="Lee J."/>
            <person name="Mihaltcheva S."/>
            <person name="LaButti K."/>
            <person name="Lipzen A."/>
            <person name="Waldron R."/>
            <person name="Moloney N.M."/>
            <person name="Sperisen C."/>
            <person name="Kredics L."/>
            <person name="Vagvoelgyi C."/>
            <person name="Patrignani A."/>
            <person name="Fitzpatrick D."/>
            <person name="Nagy I."/>
            <person name="Doyle S."/>
            <person name="Anderson J.B."/>
            <person name="Grigoriev I.V."/>
            <person name="Gueldener U."/>
            <person name="Muensterkoetter M."/>
            <person name="Nagy L.G."/>
        </authorList>
    </citation>
    <scope>NUCLEOTIDE SEQUENCE [LARGE SCALE GENOMIC DNA]</scope>
    <source>
        <strain evidence="5">28-4</strain>
    </source>
</reference>
<dbReference type="PANTHER" id="PTHR44845">
    <property type="entry name" value="CARRIER DOMAIN-CONTAINING PROTEIN"/>
    <property type="match status" value="1"/>
</dbReference>
<dbReference type="AlphaFoldDB" id="A0A2H3C1T8"/>
<keyword evidence="2" id="KW-0597">Phosphoprotein</keyword>
<dbReference type="Gene3D" id="3.40.50.12780">
    <property type="entry name" value="N-terminal domain of ligase-like"/>
    <property type="match status" value="1"/>
</dbReference>
<dbReference type="Proteomes" id="UP000218334">
    <property type="component" value="Unassembled WGS sequence"/>
</dbReference>
<dbReference type="EMBL" id="KZ293425">
    <property type="protein sequence ID" value="PBK70807.1"/>
    <property type="molecule type" value="Genomic_DNA"/>
</dbReference>
<evidence type="ECO:0000259" key="3">
    <source>
        <dbReference type="Pfam" id="PF00501"/>
    </source>
</evidence>
<sequence>MTGRPCVIQSLPTLPLSDPQEKITYSYGAIRRASNILAHRLLKGGIKREEVVMVYAHRSVDLVVAVMAMLKAGATFSVIVSIIDPAYPASHQIIYLRVTQPRGLIVLKGAGIIAPSMCEFISTDLKIRVEVPALEIKPDGGIFGGAGQDDVDILHSLSNLAETDPNIVLGPDSIGTLSFTSGSTGIPRACGGIISSGLNENSKFTMLSGITHDPIQHDTMGQLLSAEATRQIPSLRNAFFVGDVLTNFYLIWRRKLEQHIMEVRDNALYPLLHFVLDDLPTSTKAPDLDDTNTTSVLSPIRRGYLVWFVRAGFLPSPMIESLAKTLPILAEGVVKAAGWSGA</sequence>
<proteinExistence type="predicted"/>
<dbReference type="PROSITE" id="PS00455">
    <property type="entry name" value="AMP_BINDING"/>
    <property type="match status" value="1"/>
</dbReference>
<dbReference type="InterPro" id="IPR000873">
    <property type="entry name" value="AMP-dep_synth/lig_dom"/>
</dbReference>
<accession>A0A2H3C1T8</accession>
<organism evidence="4 5">
    <name type="scientific">Armillaria solidipes</name>
    <dbReference type="NCBI Taxonomy" id="1076256"/>
    <lineage>
        <taxon>Eukaryota</taxon>
        <taxon>Fungi</taxon>
        <taxon>Dikarya</taxon>
        <taxon>Basidiomycota</taxon>
        <taxon>Agaricomycotina</taxon>
        <taxon>Agaricomycetes</taxon>
        <taxon>Agaricomycetidae</taxon>
        <taxon>Agaricales</taxon>
        <taxon>Marasmiineae</taxon>
        <taxon>Physalacriaceae</taxon>
        <taxon>Armillaria</taxon>
    </lineage>
</organism>
<dbReference type="STRING" id="1076256.A0A2H3C1T8"/>
<evidence type="ECO:0000313" key="4">
    <source>
        <dbReference type="EMBL" id="PBK70807.1"/>
    </source>
</evidence>
<keyword evidence="1" id="KW-0596">Phosphopantetheine</keyword>
<evidence type="ECO:0000313" key="5">
    <source>
        <dbReference type="Proteomes" id="UP000218334"/>
    </source>
</evidence>
<dbReference type="SUPFAM" id="SSF56801">
    <property type="entry name" value="Acetyl-CoA synthetase-like"/>
    <property type="match status" value="1"/>
</dbReference>
<name>A0A2H3C1T8_9AGAR</name>
<keyword evidence="5" id="KW-1185">Reference proteome</keyword>
<evidence type="ECO:0000256" key="1">
    <source>
        <dbReference type="ARBA" id="ARBA00022450"/>
    </source>
</evidence>
<dbReference type="PANTHER" id="PTHR44845:SF1">
    <property type="entry name" value="L-2-AMINOADIPATE REDUCTASE"/>
    <property type="match status" value="1"/>
</dbReference>
<evidence type="ECO:0000256" key="2">
    <source>
        <dbReference type="ARBA" id="ARBA00022553"/>
    </source>
</evidence>
<dbReference type="InterPro" id="IPR020845">
    <property type="entry name" value="AMP-binding_CS"/>
</dbReference>
<dbReference type="InterPro" id="IPR042099">
    <property type="entry name" value="ANL_N_sf"/>
</dbReference>
<feature type="domain" description="AMP-dependent synthetase/ligase" evidence="3">
    <location>
        <begin position="20"/>
        <end position="189"/>
    </location>
</feature>
<protein>
    <submittedName>
        <fullName evidence="4">Acetyl-CoA synthetase-like protein</fullName>
    </submittedName>
</protein>
<dbReference type="Pfam" id="PF00501">
    <property type="entry name" value="AMP-binding"/>
    <property type="match status" value="1"/>
</dbReference>
<gene>
    <name evidence="4" type="ORF">ARMSODRAFT_1003345</name>
</gene>